<dbReference type="EMBL" id="PFCO01000005">
    <property type="protein sequence ID" value="PIR69587.1"/>
    <property type="molecule type" value="Genomic_DNA"/>
</dbReference>
<evidence type="ECO:0000256" key="1">
    <source>
        <dbReference type="SAM" id="MobiDB-lite"/>
    </source>
</evidence>
<feature type="transmembrane region" description="Helical" evidence="2">
    <location>
        <begin position="70"/>
        <end position="97"/>
    </location>
</feature>
<organism evidence="3 4">
    <name type="scientific">Candidatus Niyogibacteria bacterium CG10_big_fil_rev_8_21_14_0_10_46_36</name>
    <dbReference type="NCBI Taxonomy" id="1974726"/>
    <lineage>
        <taxon>Bacteria</taxon>
        <taxon>Candidatus Niyogiibacteriota</taxon>
    </lineage>
</organism>
<keyword evidence="2" id="KW-1133">Transmembrane helix</keyword>
<accession>A0A2H0TDH6</accession>
<comment type="caution">
    <text evidence="3">The sequence shown here is derived from an EMBL/GenBank/DDBJ whole genome shotgun (WGS) entry which is preliminary data.</text>
</comment>
<feature type="transmembrane region" description="Helical" evidence="2">
    <location>
        <begin position="109"/>
        <end position="134"/>
    </location>
</feature>
<evidence type="ECO:0000256" key="2">
    <source>
        <dbReference type="SAM" id="Phobius"/>
    </source>
</evidence>
<name>A0A2H0TDH6_9BACT</name>
<keyword evidence="2" id="KW-0812">Transmembrane</keyword>
<gene>
    <name evidence="3" type="ORF">COU47_02420</name>
</gene>
<proteinExistence type="predicted"/>
<feature type="compositionally biased region" description="Basic and acidic residues" evidence="1">
    <location>
        <begin position="16"/>
        <end position="29"/>
    </location>
</feature>
<protein>
    <submittedName>
        <fullName evidence="3">Uncharacterized protein</fullName>
    </submittedName>
</protein>
<feature type="region of interest" description="Disordered" evidence="1">
    <location>
        <begin position="1"/>
        <end position="29"/>
    </location>
</feature>
<evidence type="ECO:0000313" key="3">
    <source>
        <dbReference type="EMBL" id="PIR69587.1"/>
    </source>
</evidence>
<keyword evidence="2" id="KW-0472">Membrane</keyword>
<sequence length="162" mass="18274">MAEENTIEQARSLALQERRAEQKKEQEKKREVQKIMRQINAIKDSLPPKINLTESISMVGFALISDIVDWLVIGSIPILGDILDIVTWMIVGFWMWWRKLKRAPGSIEAGIIELIPVADILPTWTAIVVLSILYNNHKRAQAAGEIKKLHALQKQAQAIAAS</sequence>
<dbReference type="Proteomes" id="UP000231503">
    <property type="component" value="Unassembled WGS sequence"/>
</dbReference>
<evidence type="ECO:0000313" key="4">
    <source>
        <dbReference type="Proteomes" id="UP000231503"/>
    </source>
</evidence>
<reference evidence="4" key="1">
    <citation type="submission" date="2017-09" db="EMBL/GenBank/DDBJ databases">
        <title>Depth-based differentiation of microbial function through sediment-hosted aquifers and enrichment of novel symbionts in the deep terrestrial subsurface.</title>
        <authorList>
            <person name="Probst A.J."/>
            <person name="Ladd B."/>
            <person name="Jarett J.K."/>
            <person name="Geller-Mcgrath D.E."/>
            <person name="Sieber C.M.K."/>
            <person name="Emerson J.B."/>
            <person name="Anantharaman K."/>
            <person name="Thomas B.C."/>
            <person name="Malmstrom R."/>
            <person name="Stieglmeier M."/>
            <person name="Klingl A."/>
            <person name="Woyke T."/>
            <person name="Ryan C.M."/>
            <person name="Banfield J.F."/>
        </authorList>
    </citation>
    <scope>NUCLEOTIDE SEQUENCE [LARGE SCALE GENOMIC DNA]</scope>
</reference>
<dbReference type="AlphaFoldDB" id="A0A2H0TDH6"/>